<organism evidence="7 8">
    <name type="scientific">Staphylococcus kloosii</name>
    <dbReference type="NCBI Taxonomy" id="29384"/>
    <lineage>
        <taxon>Bacteria</taxon>
        <taxon>Bacillati</taxon>
        <taxon>Bacillota</taxon>
        <taxon>Bacilli</taxon>
        <taxon>Bacillales</taxon>
        <taxon>Staphylococcaceae</taxon>
        <taxon>Staphylococcus</taxon>
    </lineage>
</organism>
<dbReference type="RefSeq" id="WP_061854125.1">
    <property type="nucleotide sequence ID" value="NZ_JADIIQ010000002.1"/>
</dbReference>
<evidence type="ECO:0000256" key="1">
    <source>
        <dbReference type="ARBA" id="ARBA00004613"/>
    </source>
</evidence>
<comment type="caution">
    <text evidence="7">The sequence shown here is derived from an EMBL/GenBank/DDBJ whole genome shotgun (WGS) entry which is preliminary data.</text>
</comment>
<proteinExistence type="inferred from homology"/>
<dbReference type="EMBL" id="LUGM01000002">
    <property type="protein sequence ID" value="KYH13896.1"/>
    <property type="molecule type" value="Genomic_DNA"/>
</dbReference>
<evidence type="ECO:0000256" key="3">
    <source>
        <dbReference type="ARBA" id="ARBA00022729"/>
    </source>
</evidence>
<sequence length="172" mass="19107">MNKLSKISIATGLVATTLFSTAVSSQLPNNEIHAATKPYYHYTGTIGKHSNFILDKNFINAVKANNVTINGYHIYADTPSAEKYQKIAKQKTVYDQKINAFEKHKAIQVTFPVAKKSVSEKALMKHYGNGKVVKLKNGSRQIDYSLKGNNIRFIVKDGYVTQTQLGTHIGTN</sequence>
<comment type="subcellular location">
    <subcellularLocation>
        <location evidence="1">Secreted</location>
    </subcellularLocation>
</comment>
<name>A0A151A3H6_9STAP</name>
<keyword evidence="3 6" id="KW-0732">Signal</keyword>
<evidence type="ECO:0000313" key="7">
    <source>
        <dbReference type="EMBL" id="KYH13896.1"/>
    </source>
</evidence>
<evidence type="ECO:0000256" key="5">
    <source>
        <dbReference type="ARBA" id="ARBA00093792"/>
    </source>
</evidence>
<comment type="similarity">
    <text evidence="4">Belongs to the IsaB family.</text>
</comment>
<evidence type="ECO:0000256" key="2">
    <source>
        <dbReference type="ARBA" id="ARBA00022525"/>
    </source>
</evidence>
<protein>
    <recommendedName>
        <fullName evidence="5">Immunodominant staphylococcal antigen B</fullName>
    </recommendedName>
</protein>
<keyword evidence="2" id="KW-0964">Secreted</keyword>
<feature type="signal peptide" evidence="6">
    <location>
        <begin position="1"/>
        <end position="22"/>
    </location>
</feature>
<dbReference type="Proteomes" id="UP000075418">
    <property type="component" value="Unassembled WGS sequence"/>
</dbReference>
<evidence type="ECO:0000256" key="4">
    <source>
        <dbReference type="ARBA" id="ARBA00093777"/>
    </source>
</evidence>
<dbReference type="NCBIfam" id="NF047686">
    <property type="entry name" value="IsaB_fam"/>
    <property type="match status" value="1"/>
</dbReference>
<dbReference type="InterPro" id="IPR058086">
    <property type="entry name" value="IsaB"/>
</dbReference>
<reference evidence="7 8" key="1">
    <citation type="submission" date="2016-02" db="EMBL/GenBank/DDBJ databases">
        <title>Draft genome sequence of hydrocarbon degrading Staphylococcus saprophyticus Strain CNV2, isolated from crude-oil contaminated soil from Noonmati Oil Refinery, Guwahati, Assam, India.</title>
        <authorList>
            <person name="Mukherjee A."/>
            <person name="Chettri B."/>
            <person name="Langpoklakpam J."/>
            <person name="Singh A.K."/>
            <person name="Chattopadhyay D.J."/>
        </authorList>
    </citation>
    <scope>NUCLEOTIDE SEQUENCE [LARGE SCALE GENOMIC DNA]</scope>
    <source>
        <strain evidence="7 8">CNV2</strain>
    </source>
</reference>
<evidence type="ECO:0000256" key="6">
    <source>
        <dbReference type="SAM" id="SignalP"/>
    </source>
</evidence>
<accession>A0A151A3H6</accession>
<dbReference type="AlphaFoldDB" id="A0A151A3H6"/>
<feature type="chain" id="PRO_5038946029" description="Immunodominant staphylococcal antigen B" evidence="6">
    <location>
        <begin position="23"/>
        <end position="172"/>
    </location>
</feature>
<gene>
    <name evidence="7" type="ORF">A0131_03640</name>
</gene>
<evidence type="ECO:0000313" key="8">
    <source>
        <dbReference type="Proteomes" id="UP000075418"/>
    </source>
</evidence>